<dbReference type="SMART" id="SM00342">
    <property type="entry name" value="HTH_ARAC"/>
    <property type="match status" value="1"/>
</dbReference>
<evidence type="ECO:0000256" key="8">
    <source>
        <dbReference type="PROSITE-ProRule" id="PRU00169"/>
    </source>
</evidence>
<organism evidence="11">
    <name type="scientific">Paenibacillus sp. BIHB 4019</name>
    <dbReference type="NCBI Taxonomy" id="1870819"/>
    <lineage>
        <taxon>Bacteria</taxon>
        <taxon>Bacillati</taxon>
        <taxon>Bacillota</taxon>
        <taxon>Bacilli</taxon>
        <taxon>Bacillales</taxon>
        <taxon>Paenibacillaceae</taxon>
        <taxon>Paenibacillus</taxon>
    </lineage>
</organism>
<dbReference type="InterPro" id="IPR018060">
    <property type="entry name" value="HTH_AraC"/>
</dbReference>
<dbReference type="AlphaFoldDB" id="A0A1B2DHE5"/>
<feature type="domain" description="HTH araC/xylS-type" evidence="9">
    <location>
        <begin position="418"/>
        <end position="516"/>
    </location>
</feature>
<dbReference type="InterPro" id="IPR009057">
    <property type="entry name" value="Homeodomain-like_sf"/>
</dbReference>
<dbReference type="Pfam" id="PF00072">
    <property type="entry name" value="Response_reg"/>
    <property type="match status" value="1"/>
</dbReference>
<dbReference type="GO" id="GO:0005737">
    <property type="term" value="C:cytoplasm"/>
    <property type="evidence" value="ECO:0007669"/>
    <property type="project" value="UniProtKB-SubCell"/>
</dbReference>
<gene>
    <name evidence="11" type="ORF">BBD42_12255</name>
</gene>
<dbReference type="InterPro" id="IPR011006">
    <property type="entry name" value="CheY-like_superfamily"/>
</dbReference>
<evidence type="ECO:0000259" key="9">
    <source>
        <dbReference type="PROSITE" id="PS01124"/>
    </source>
</evidence>
<evidence type="ECO:0000256" key="6">
    <source>
        <dbReference type="ARBA" id="ARBA00023125"/>
    </source>
</evidence>
<evidence type="ECO:0000259" key="10">
    <source>
        <dbReference type="PROSITE" id="PS50110"/>
    </source>
</evidence>
<dbReference type="Pfam" id="PF12833">
    <property type="entry name" value="HTH_18"/>
    <property type="match status" value="1"/>
</dbReference>
<keyword evidence="5" id="KW-0805">Transcription regulation</keyword>
<evidence type="ECO:0000256" key="4">
    <source>
        <dbReference type="ARBA" id="ARBA00023012"/>
    </source>
</evidence>
<dbReference type="PANTHER" id="PTHR42713:SF3">
    <property type="entry name" value="TRANSCRIPTIONAL REGULATORY PROTEIN HPTR"/>
    <property type="match status" value="1"/>
</dbReference>
<protein>
    <recommendedName>
        <fullName evidence="12">DNA-binding response regulator</fullName>
    </recommendedName>
</protein>
<evidence type="ECO:0000313" key="11">
    <source>
        <dbReference type="EMBL" id="ANY67152.1"/>
    </source>
</evidence>
<dbReference type="SUPFAM" id="SSF46689">
    <property type="entry name" value="Homeodomain-like"/>
    <property type="match status" value="2"/>
</dbReference>
<dbReference type="PANTHER" id="PTHR42713">
    <property type="entry name" value="HISTIDINE KINASE-RELATED"/>
    <property type="match status" value="1"/>
</dbReference>
<evidence type="ECO:0000256" key="3">
    <source>
        <dbReference type="ARBA" id="ARBA00022553"/>
    </source>
</evidence>
<dbReference type="InterPro" id="IPR018062">
    <property type="entry name" value="HTH_AraC-typ_CS"/>
</dbReference>
<dbReference type="InterPro" id="IPR001789">
    <property type="entry name" value="Sig_transdc_resp-reg_receiver"/>
</dbReference>
<keyword evidence="3 8" id="KW-0597">Phosphoprotein</keyword>
<dbReference type="PROSITE" id="PS01124">
    <property type="entry name" value="HTH_ARAC_FAMILY_2"/>
    <property type="match status" value="1"/>
</dbReference>
<evidence type="ECO:0000256" key="5">
    <source>
        <dbReference type="ARBA" id="ARBA00023015"/>
    </source>
</evidence>
<dbReference type="Gene3D" id="1.10.10.60">
    <property type="entry name" value="Homeodomain-like"/>
    <property type="match status" value="2"/>
</dbReference>
<keyword evidence="2" id="KW-0963">Cytoplasm</keyword>
<evidence type="ECO:0000256" key="2">
    <source>
        <dbReference type="ARBA" id="ARBA00022490"/>
    </source>
</evidence>
<keyword evidence="4" id="KW-0902">Two-component regulatory system</keyword>
<evidence type="ECO:0008006" key="12">
    <source>
        <dbReference type="Google" id="ProtNLM"/>
    </source>
</evidence>
<keyword evidence="7" id="KW-0804">Transcription</keyword>
<evidence type="ECO:0000256" key="1">
    <source>
        <dbReference type="ARBA" id="ARBA00004496"/>
    </source>
</evidence>
<name>A0A1B2DHE5_9BACL</name>
<dbReference type="EMBL" id="CP016808">
    <property type="protein sequence ID" value="ANY67152.1"/>
    <property type="molecule type" value="Genomic_DNA"/>
</dbReference>
<dbReference type="Gene3D" id="3.40.50.2300">
    <property type="match status" value="1"/>
</dbReference>
<dbReference type="PROSITE" id="PS50110">
    <property type="entry name" value="RESPONSE_REGULATORY"/>
    <property type="match status" value="1"/>
</dbReference>
<sequence>MYKVLIVDDEIFVRKGLVNLMNWAAMQFEICGEAENGKQAIKLIERLKPDLVIVDIRMPMLDGLELIKHVKEEGDHQPLFIIISGHHDFTYAQQALRYNVSDYILKPVDKKELGSTLKKVENTLNQMQLLSYTGEKPLAQTIIATLLQTEPNEQVIQQISHILKLPASSSYTYVIAEIQDMQTPGTFDYLPAMQTALQRYMQREGTLPLVHVRENNQYGLIVPQAWLMQLGDNEKTAYAWLLDMLEKELGTTISLFIGSREEHLKRIDHSGSSAGQCLNYRFAAGSRGIIMASEMLPLSLYYFDVDEELHSKLITEMEENVREGYEAVIHTIFEQFQQLRFAPDAVANTIRRSMIAVINTIRQFEGDEKELLLLNELLDWPNKYRNLDQLRHICLRFIEESAGYIAAKRSEKGKGSIEKIKKYIDANFTDNINLKGIAAKFYMNPVYLGQLFRKSYGMYFNEYLLSLRIEEAKRLLRQTNNRMYKIAELVGFPNSDYFATQFEKLEKMTPTDYRNKIIGRK</sequence>
<dbReference type="SMART" id="SM00448">
    <property type="entry name" value="REC"/>
    <property type="match status" value="1"/>
</dbReference>
<dbReference type="InterPro" id="IPR051552">
    <property type="entry name" value="HptR"/>
</dbReference>
<reference evidence="11" key="1">
    <citation type="submission" date="2016-08" db="EMBL/GenBank/DDBJ databases">
        <title>Complete Genome Seqeunce of Paenibacillus sp. BIHB 4019 from tea rhizoplane.</title>
        <authorList>
            <person name="Thakur R."/>
            <person name="Swarnkar M.K."/>
            <person name="Gulati A."/>
        </authorList>
    </citation>
    <scope>NUCLEOTIDE SEQUENCE [LARGE SCALE GENOMIC DNA]</scope>
    <source>
        <strain evidence="11">BIHB4019</strain>
    </source>
</reference>
<dbReference type="RefSeq" id="WP_099518364.1">
    <property type="nucleotide sequence ID" value="NZ_CP016808.1"/>
</dbReference>
<dbReference type="PROSITE" id="PS00041">
    <property type="entry name" value="HTH_ARAC_FAMILY_1"/>
    <property type="match status" value="1"/>
</dbReference>
<dbReference type="SUPFAM" id="SSF52172">
    <property type="entry name" value="CheY-like"/>
    <property type="match status" value="1"/>
</dbReference>
<evidence type="ECO:0000256" key="7">
    <source>
        <dbReference type="ARBA" id="ARBA00023163"/>
    </source>
</evidence>
<dbReference type="GO" id="GO:0003700">
    <property type="term" value="F:DNA-binding transcription factor activity"/>
    <property type="evidence" value="ECO:0007669"/>
    <property type="project" value="InterPro"/>
</dbReference>
<dbReference type="GO" id="GO:0000160">
    <property type="term" value="P:phosphorelay signal transduction system"/>
    <property type="evidence" value="ECO:0007669"/>
    <property type="project" value="UniProtKB-KW"/>
</dbReference>
<feature type="domain" description="Response regulatory" evidence="10">
    <location>
        <begin position="3"/>
        <end position="121"/>
    </location>
</feature>
<feature type="modified residue" description="4-aspartylphosphate" evidence="8">
    <location>
        <position position="55"/>
    </location>
</feature>
<dbReference type="GO" id="GO:0043565">
    <property type="term" value="F:sequence-specific DNA binding"/>
    <property type="evidence" value="ECO:0007669"/>
    <property type="project" value="InterPro"/>
</dbReference>
<comment type="subcellular location">
    <subcellularLocation>
        <location evidence="1">Cytoplasm</location>
    </subcellularLocation>
</comment>
<proteinExistence type="predicted"/>
<dbReference type="CDD" id="cd17536">
    <property type="entry name" value="REC_YesN-like"/>
    <property type="match status" value="1"/>
</dbReference>
<keyword evidence="6" id="KW-0238">DNA-binding</keyword>
<accession>A0A1B2DHE5</accession>